<dbReference type="CDD" id="cd07407">
    <property type="entry name" value="MPP_YHR202W_N"/>
    <property type="match status" value="1"/>
</dbReference>
<dbReference type="GO" id="GO:0005829">
    <property type="term" value="C:cytosol"/>
    <property type="evidence" value="ECO:0007669"/>
    <property type="project" value="TreeGrafter"/>
</dbReference>
<accession>A0A5E8BXW7</accession>
<dbReference type="RefSeq" id="XP_031855564.1">
    <property type="nucleotide sequence ID" value="XM_031999673.1"/>
</dbReference>
<reference evidence="3 4" key="1">
    <citation type="submission" date="2019-09" db="EMBL/GenBank/DDBJ databases">
        <authorList>
            <person name="Brejova B."/>
        </authorList>
    </citation>
    <scope>NUCLEOTIDE SEQUENCE [LARGE SCALE GENOMIC DNA]</scope>
</reference>
<dbReference type="SUPFAM" id="SSF55816">
    <property type="entry name" value="5'-nucleotidase (syn. UDP-sugar hydrolase), C-terminal domain"/>
    <property type="match status" value="1"/>
</dbReference>
<dbReference type="GO" id="GO:0009166">
    <property type="term" value="P:nucleotide catabolic process"/>
    <property type="evidence" value="ECO:0007669"/>
    <property type="project" value="InterPro"/>
</dbReference>
<keyword evidence="4" id="KW-1185">Reference proteome</keyword>
<dbReference type="PANTHER" id="PTHR11575">
    <property type="entry name" value="5'-NUCLEOTIDASE-RELATED"/>
    <property type="match status" value="1"/>
</dbReference>
<dbReference type="OrthoDB" id="7722975at2759"/>
<dbReference type="InterPro" id="IPR041823">
    <property type="entry name" value="YHR202W_N"/>
</dbReference>
<keyword evidence="1" id="KW-0732">Signal</keyword>
<dbReference type="InterPro" id="IPR029052">
    <property type="entry name" value="Metallo-depent_PP-like"/>
</dbReference>
<sequence>MKLTQALLVLLLPGTALASVADIAQQPSAEPPNFSAEIRPLTWGQLNIIHTTDTHSWQPGHLLEPGFSADWGDIYSFVSHLKKIGKDKGSDVLFVDSGDRHDGNGFGDATSPGGILVENLFLYQNYDILTVGNHELYKYETGVSDFLTIGKYFGEKYVVSNVDIIFNNSWVPMGNRYRRFTTDVQKLNVVAFGFLFNFRGNNPLTRVTFVEDAVKQDWFREALSFDDTDVFIVAAHIPVRFFPEMRTIVNAIRKVHPHAIIQFLGGHSHIRDFVVLDKQATALESGRFLETIGWSSVNGIDKTSDNDNVTFSRTYIDTNLHSFTSHTNTTLNEKETSGKDFFHKKEGVSISEKITKYRKDLKLDEDFGCIPRDLFLNRAPYPGHNSLYSTLEEVVLPRLLGTEVSKSRSLVHPRYIIINTGSIRFDLFKGPYTRDSGYIVSPFKNNWLYIPDVPLKYAKKILPELNKVPYILSADDVENDRVNSNSAMDSQGRITTEGLPQLNYLDMNIPQSRHMYYRSHQKPQQHSQQNSGNQVVFDTNEKYEAGQSNFQLTPGYVTYDDFGNDGDDTYHSGWRFHQIPNAIQASQNIPSEDDENLIDVVFYDFIKPFLIDALEKIGYSNYTFSYYGGASTVELLTDHVTEFWSANC</sequence>
<dbReference type="SUPFAM" id="SSF56300">
    <property type="entry name" value="Metallo-dependent phosphatases"/>
    <property type="match status" value="1"/>
</dbReference>
<evidence type="ECO:0000259" key="2">
    <source>
        <dbReference type="Pfam" id="PF21953"/>
    </source>
</evidence>
<dbReference type="Pfam" id="PF21953">
    <property type="entry name" value="NadN_nucleosid_C"/>
    <property type="match status" value="1"/>
</dbReference>
<dbReference type="Gene3D" id="3.60.21.10">
    <property type="match status" value="1"/>
</dbReference>
<organism evidence="3 4">
    <name type="scientific">Magnusiomyces paraingens</name>
    <dbReference type="NCBI Taxonomy" id="2606893"/>
    <lineage>
        <taxon>Eukaryota</taxon>
        <taxon>Fungi</taxon>
        <taxon>Dikarya</taxon>
        <taxon>Ascomycota</taxon>
        <taxon>Saccharomycotina</taxon>
        <taxon>Dipodascomycetes</taxon>
        <taxon>Dipodascales</taxon>
        <taxon>Dipodascaceae</taxon>
        <taxon>Magnusiomyces</taxon>
    </lineage>
</organism>
<feature type="chain" id="PRO_5022809644" description="Putative 5'-nucleotidase C-terminal domain-containing protein" evidence="1">
    <location>
        <begin position="19"/>
        <end position="648"/>
    </location>
</feature>
<gene>
    <name evidence="3" type="ORF">SAPINGB_P004958</name>
</gene>
<dbReference type="InterPro" id="IPR053828">
    <property type="entry name" value="Nucleosidase_C"/>
</dbReference>
<dbReference type="InterPro" id="IPR006179">
    <property type="entry name" value="5_nucleotidase/apyrase"/>
</dbReference>
<dbReference type="GeneID" id="43583773"/>
<dbReference type="GO" id="GO:0016787">
    <property type="term" value="F:hydrolase activity"/>
    <property type="evidence" value="ECO:0007669"/>
    <property type="project" value="InterPro"/>
</dbReference>
<dbReference type="PIRSF" id="PIRSF017316">
    <property type="entry name" value="Pesterase_C1039"/>
    <property type="match status" value="1"/>
</dbReference>
<name>A0A5E8BXW7_9ASCO</name>
<feature type="signal peptide" evidence="1">
    <location>
        <begin position="1"/>
        <end position="18"/>
    </location>
</feature>
<dbReference type="Proteomes" id="UP000398389">
    <property type="component" value="Unassembled WGS sequence"/>
</dbReference>
<evidence type="ECO:0000313" key="3">
    <source>
        <dbReference type="EMBL" id="VVT56314.1"/>
    </source>
</evidence>
<dbReference type="Gene3D" id="3.90.780.10">
    <property type="entry name" value="5'-Nucleotidase, C-terminal domain"/>
    <property type="match status" value="2"/>
</dbReference>
<dbReference type="InterPro" id="IPR014485">
    <property type="entry name" value="Pesterase_C1039"/>
</dbReference>
<feature type="domain" description="Putative 5'-nucleotidase C-terminal" evidence="2">
    <location>
        <begin position="373"/>
        <end position="610"/>
    </location>
</feature>
<dbReference type="InterPro" id="IPR036907">
    <property type="entry name" value="5'-Nucleotdase_C_sf"/>
</dbReference>
<evidence type="ECO:0000313" key="4">
    <source>
        <dbReference type="Proteomes" id="UP000398389"/>
    </source>
</evidence>
<dbReference type="PANTHER" id="PTHR11575:SF22">
    <property type="entry name" value="ADL392WP"/>
    <property type="match status" value="1"/>
</dbReference>
<dbReference type="AlphaFoldDB" id="A0A5E8BXW7"/>
<protein>
    <recommendedName>
        <fullName evidence="2">Putative 5'-nucleotidase C-terminal domain-containing protein</fullName>
    </recommendedName>
</protein>
<dbReference type="EMBL" id="CABVLU010000004">
    <property type="protein sequence ID" value="VVT56314.1"/>
    <property type="molecule type" value="Genomic_DNA"/>
</dbReference>
<evidence type="ECO:0000256" key="1">
    <source>
        <dbReference type="SAM" id="SignalP"/>
    </source>
</evidence>
<proteinExistence type="predicted"/>